<feature type="region of interest" description="Disordered" evidence="1">
    <location>
        <begin position="141"/>
        <end position="160"/>
    </location>
</feature>
<dbReference type="AlphaFoldDB" id="A0A5J5B9V4"/>
<evidence type="ECO:0000313" key="2">
    <source>
        <dbReference type="EMBL" id="KAA8539923.1"/>
    </source>
</evidence>
<reference evidence="2 3" key="1">
    <citation type="submission" date="2019-09" db="EMBL/GenBank/DDBJ databases">
        <title>A chromosome-level genome assembly of the Chinese tupelo Nyssa sinensis.</title>
        <authorList>
            <person name="Yang X."/>
            <person name="Kang M."/>
            <person name="Yang Y."/>
            <person name="Xiong H."/>
            <person name="Wang M."/>
            <person name="Zhang Z."/>
            <person name="Wang Z."/>
            <person name="Wu H."/>
            <person name="Ma T."/>
            <person name="Liu J."/>
            <person name="Xi Z."/>
        </authorList>
    </citation>
    <scope>NUCLEOTIDE SEQUENCE [LARGE SCALE GENOMIC DNA]</scope>
    <source>
        <strain evidence="2">J267</strain>
        <tissue evidence="2">Leaf</tissue>
    </source>
</reference>
<proteinExistence type="predicted"/>
<keyword evidence="3" id="KW-1185">Reference proteome</keyword>
<feature type="region of interest" description="Disordered" evidence="1">
    <location>
        <begin position="1"/>
        <end position="41"/>
    </location>
</feature>
<evidence type="ECO:0000256" key="1">
    <source>
        <dbReference type="SAM" id="MobiDB-lite"/>
    </source>
</evidence>
<evidence type="ECO:0000313" key="3">
    <source>
        <dbReference type="Proteomes" id="UP000325577"/>
    </source>
</evidence>
<feature type="compositionally biased region" description="Pro residues" evidence="1">
    <location>
        <begin position="1"/>
        <end position="11"/>
    </location>
</feature>
<organism evidence="2 3">
    <name type="scientific">Nyssa sinensis</name>
    <dbReference type="NCBI Taxonomy" id="561372"/>
    <lineage>
        <taxon>Eukaryota</taxon>
        <taxon>Viridiplantae</taxon>
        <taxon>Streptophyta</taxon>
        <taxon>Embryophyta</taxon>
        <taxon>Tracheophyta</taxon>
        <taxon>Spermatophyta</taxon>
        <taxon>Magnoliopsida</taxon>
        <taxon>eudicotyledons</taxon>
        <taxon>Gunneridae</taxon>
        <taxon>Pentapetalae</taxon>
        <taxon>asterids</taxon>
        <taxon>Cornales</taxon>
        <taxon>Nyssaceae</taxon>
        <taxon>Nyssa</taxon>
    </lineage>
</organism>
<name>A0A5J5B9V4_9ASTE</name>
<dbReference type="PANTHER" id="PTHR35459">
    <property type="entry name" value="T1N6.14 PROTEIN"/>
    <property type="match status" value="1"/>
</dbReference>
<protein>
    <submittedName>
        <fullName evidence="2">Uncharacterized protein</fullName>
    </submittedName>
</protein>
<dbReference type="EMBL" id="CM018037">
    <property type="protein sequence ID" value="KAA8539923.1"/>
    <property type="molecule type" value="Genomic_DNA"/>
</dbReference>
<dbReference type="Proteomes" id="UP000325577">
    <property type="component" value="Linkage Group LG14"/>
</dbReference>
<gene>
    <name evidence="2" type="ORF">F0562_026615</name>
</gene>
<feature type="compositionally biased region" description="Basic and acidic residues" evidence="1">
    <location>
        <begin position="32"/>
        <end position="41"/>
    </location>
</feature>
<sequence length="206" mass="23172">MEETDPAPPPNTAQDPLPETTPAIRPPPNHNSSEKNKRKLSDVDFHDSPYFKMLALVKQIRPHFVEILQTPDFQNCKGAYEVRKKMKLLMDLYKQMHIEGNPTGKFDNMLACQPLSGEMKPEKEHLDGVCGGTQVEHLQPKQVPEKSAGEEDPPCSFTSTGELDDGWARGSYIVGGSVFGWNYITFVNIDPPAYYGITKESHRRKS</sequence>
<dbReference type="OrthoDB" id="672903at2759"/>
<dbReference type="PANTHER" id="PTHR35459:SF4">
    <property type="match status" value="1"/>
</dbReference>
<accession>A0A5J5B9V4</accession>